<evidence type="ECO:0000313" key="3">
    <source>
        <dbReference type="Proteomes" id="UP000580250"/>
    </source>
</evidence>
<sequence length="95" mass="11059">MLLFPCFHFLLPTFSLRFFASDFFSSDFLLPFSASDIFCFRFLLLIFCFLYFLLPIPTLPTVPISSLFSYLLICTSGVLFSPRSIFILIKKIVYI</sequence>
<keyword evidence="1" id="KW-1133">Transmembrane helix</keyword>
<name>A0A6V7V4M4_MELEN</name>
<keyword evidence="1" id="KW-0812">Transmembrane</keyword>
<evidence type="ECO:0000256" key="1">
    <source>
        <dbReference type="SAM" id="Phobius"/>
    </source>
</evidence>
<organism evidence="2 3">
    <name type="scientific">Meloidogyne enterolobii</name>
    <name type="common">Root-knot nematode worm</name>
    <name type="synonym">Meloidogyne mayaguensis</name>
    <dbReference type="NCBI Taxonomy" id="390850"/>
    <lineage>
        <taxon>Eukaryota</taxon>
        <taxon>Metazoa</taxon>
        <taxon>Ecdysozoa</taxon>
        <taxon>Nematoda</taxon>
        <taxon>Chromadorea</taxon>
        <taxon>Rhabditida</taxon>
        <taxon>Tylenchina</taxon>
        <taxon>Tylenchomorpha</taxon>
        <taxon>Tylenchoidea</taxon>
        <taxon>Meloidogynidae</taxon>
        <taxon>Meloidogyninae</taxon>
        <taxon>Meloidogyne</taxon>
    </lineage>
</organism>
<evidence type="ECO:0000313" key="2">
    <source>
        <dbReference type="EMBL" id="CAD2169737.1"/>
    </source>
</evidence>
<feature type="transmembrane region" description="Helical" evidence="1">
    <location>
        <begin position="30"/>
        <end position="54"/>
    </location>
</feature>
<dbReference type="Proteomes" id="UP000580250">
    <property type="component" value="Unassembled WGS sequence"/>
</dbReference>
<comment type="caution">
    <text evidence="2">The sequence shown here is derived from an EMBL/GenBank/DDBJ whole genome shotgun (WGS) entry which is preliminary data.</text>
</comment>
<accession>A0A6V7V4M4</accession>
<reference evidence="2 3" key="1">
    <citation type="submission" date="2020-08" db="EMBL/GenBank/DDBJ databases">
        <authorList>
            <person name="Koutsovoulos G."/>
            <person name="Danchin GJ E."/>
        </authorList>
    </citation>
    <scope>NUCLEOTIDE SEQUENCE [LARGE SCALE GENOMIC DNA]</scope>
</reference>
<dbReference type="AlphaFoldDB" id="A0A6V7V4M4"/>
<protein>
    <submittedName>
        <fullName evidence="2">Uncharacterized protein</fullName>
    </submittedName>
</protein>
<gene>
    <name evidence="2" type="ORF">MENT_LOCUS21089</name>
</gene>
<feature type="transmembrane region" description="Helical" evidence="1">
    <location>
        <begin position="66"/>
        <end position="89"/>
    </location>
</feature>
<proteinExistence type="predicted"/>
<keyword evidence="1" id="KW-0472">Membrane</keyword>
<dbReference type="EMBL" id="CAJEWN010000157">
    <property type="protein sequence ID" value="CAD2169737.1"/>
    <property type="molecule type" value="Genomic_DNA"/>
</dbReference>